<dbReference type="AlphaFoldDB" id="A0A291BBD7"/>
<name>A0A291BBD7_9GAMM</name>
<proteinExistence type="predicted"/>
<dbReference type="KEGG" id="elux:BTN50_1887"/>
<evidence type="ECO:0000313" key="1">
    <source>
        <dbReference type="EMBL" id="ATF10307.1"/>
    </source>
</evidence>
<accession>A0A291BBD7</accession>
<reference evidence="2" key="1">
    <citation type="submission" date="2017-04" db="EMBL/GenBank/DDBJ databases">
        <title>Genome evolution of the luminous symbionts of deep sea anglerfish.</title>
        <authorList>
            <person name="Hendry T.A."/>
        </authorList>
    </citation>
    <scope>NUCLEOTIDE SEQUENCE [LARGE SCALE GENOMIC DNA]</scope>
</reference>
<keyword evidence="2" id="KW-1185">Reference proteome</keyword>
<evidence type="ECO:0000313" key="2">
    <source>
        <dbReference type="Proteomes" id="UP000218160"/>
    </source>
</evidence>
<dbReference type="EMBL" id="CP020663">
    <property type="protein sequence ID" value="ATF10307.1"/>
    <property type="molecule type" value="Genomic_DNA"/>
</dbReference>
<protein>
    <recommendedName>
        <fullName evidence="3">Mobile element protein</fullName>
    </recommendedName>
</protein>
<sequence length="37" mass="4360">MLILSDYNAQIGEIYTMIKALNKLTRLSMFKMKTHIE</sequence>
<gene>
    <name evidence="1" type="ORF">BTN50_1887</name>
</gene>
<evidence type="ECO:0008006" key="3">
    <source>
        <dbReference type="Google" id="ProtNLM"/>
    </source>
</evidence>
<organism evidence="1 2">
    <name type="scientific">Candidatus Enterovibrio altilux</name>
    <dbReference type="NCBI Taxonomy" id="1927128"/>
    <lineage>
        <taxon>Bacteria</taxon>
        <taxon>Pseudomonadati</taxon>
        <taxon>Pseudomonadota</taxon>
        <taxon>Gammaproteobacteria</taxon>
        <taxon>Vibrionales</taxon>
        <taxon>Vibrionaceae</taxon>
        <taxon>Enterovibrio</taxon>
    </lineage>
</organism>
<dbReference type="Proteomes" id="UP000218160">
    <property type="component" value="Chromosome 2"/>
</dbReference>